<protein>
    <submittedName>
        <fullName evidence="1">FeoC-like transcriptional regulator</fullName>
    </submittedName>
</protein>
<sequence length="88" mass="9736">MLKDVLREINELSGFSKSTIAKNLNIPQGMVDDVINQLTRMGYLDEIVGSPSCDTPCHSCPYSRSCNTPPVKMYKISPKGEQLLESTT</sequence>
<evidence type="ECO:0000313" key="2">
    <source>
        <dbReference type="Proteomes" id="UP001205748"/>
    </source>
</evidence>
<dbReference type="AlphaFoldDB" id="A0AAE3HG08"/>
<evidence type="ECO:0000313" key="1">
    <source>
        <dbReference type="EMBL" id="MCR1898792.1"/>
    </source>
</evidence>
<proteinExistence type="predicted"/>
<dbReference type="SUPFAM" id="SSF46785">
    <property type="entry name" value="Winged helix' DNA-binding domain"/>
    <property type="match status" value="1"/>
</dbReference>
<name>A0AAE3HG08_9FIRM</name>
<dbReference type="InterPro" id="IPR036388">
    <property type="entry name" value="WH-like_DNA-bd_sf"/>
</dbReference>
<reference evidence="1" key="1">
    <citation type="submission" date="2022-07" db="EMBL/GenBank/DDBJ databases">
        <title>Enhanced cultured diversity of the mouse gut microbiota enables custom-made synthetic communities.</title>
        <authorList>
            <person name="Afrizal A."/>
        </authorList>
    </citation>
    <scope>NUCLEOTIDE SEQUENCE</scope>
    <source>
        <strain evidence="1">DSM 28593</strain>
    </source>
</reference>
<dbReference type="RefSeq" id="WP_257530494.1">
    <property type="nucleotide sequence ID" value="NZ_JANKAS010000005.1"/>
</dbReference>
<dbReference type="Gene3D" id="1.10.10.10">
    <property type="entry name" value="Winged helix-like DNA-binding domain superfamily/Winged helix DNA-binding domain"/>
    <property type="match status" value="1"/>
</dbReference>
<dbReference type="InterPro" id="IPR036390">
    <property type="entry name" value="WH_DNA-bd_sf"/>
</dbReference>
<gene>
    <name evidence="1" type="ORF">NSA47_07320</name>
</gene>
<organism evidence="1 2">
    <name type="scientific">Irregularibacter muris</name>
    <dbReference type="NCBI Taxonomy" id="1796619"/>
    <lineage>
        <taxon>Bacteria</taxon>
        <taxon>Bacillati</taxon>
        <taxon>Bacillota</taxon>
        <taxon>Clostridia</taxon>
        <taxon>Eubacteriales</taxon>
        <taxon>Eubacteriaceae</taxon>
        <taxon>Irregularibacter</taxon>
    </lineage>
</organism>
<dbReference type="Proteomes" id="UP001205748">
    <property type="component" value="Unassembled WGS sequence"/>
</dbReference>
<comment type="caution">
    <text evidence="1">The sequence shown here is derived from an EMBL/GenBank/DDBJ whole genome shotgun (WGS) entry which is preliminary data.</text>
</comment>
<keyword evidence="2" id="KW-1185">Reference proteome</keyword>
<accession>A0AAE3HG08</accession>
<dbReference type="EMBL" id="JANKAS010000005">
    <property type="protein sequence ID" value="MCR1898792.1"/>
    <property type="molecule type" value="Genomic_DNA"/>
</dbReference>